<evidence type="ECO:0000256" key="6">
    <source>
        <dbReference type="ARBA" id="ARBA00022989"/>
    </source>
</evidence>
<comment type="subcellular location">
    <subcellularLocation>
        <location evidence="1">Endoplasmic reticulum membrane</location>
        <topology evidence="1">Multi-pass membrane protein</topology>
    </subcellularLocation>
</comment>
<proteinExistence type="inferred from homology"/>
<dbReference type="GeneID" id="22578058"/>
<evidence type="ECO:0000256" key="5">
    <source>
        <dbReference type="ARBA" id="ARBA00022824"/>
    </source>
</evidence>
<keyword evidence="6 8" id="KW-1133">Transmembrane helix</keyword>
<name>A0A088SHC0_LEIPA</name>
<dbReference type="Pfam" id="PF07019">
    <property type="entry name" value="EMC6"/>
    <property type="match status" value="1"/>
</dbReference>
<dbReference type="KEGG" id="lpan:LPMP_323170"/>
<dbReference type="GO" id="GO:0000045">
    <property type="term" value="P:autophagosome assembly"/>
    <property type="evidence" value="ECO:0007669"/>
    <property type="project" value="TreeGrafter"/>
</dbReference>
<evidence type="ECO:0000256" key="7">
    <source>
        <dbReference type="ARBA" id="ARBA00023136"/>
    </source>
</evidence>
<evidence type="ECO:0000256" key="2">
    <source>
        <dbReference type="ARBA" id="ARBA00009436"/>
    </source>
</evidence>
<evidence type="ECO:0000256" key="3">
    <source>
        <dbReference type="ARBA" id="ARBA00020827"/>
    </source>
</evidence>
<evidence type="ECO:0000256" key="8">
    <source>
        <dbReference type="SAM" id="Phobius"/>
    </source>
</evidence>
<keyword evidence="7 8" id="KW-0472">Membrane</keyword>
<evidence type="ECO:0000313" key="10">
    <source>
        <dbReference type="Proteomes" id="UP000063063"/>
    </source>
</evidence>
<dbReference type="VEuPathDB" id="TriTrypDB:LPMP_323170"/>
<protein>
    <recommendedName>
        <fullName evidence="3">ER membrane protein complex subunit 6</fullName>
    </recommendedName>
</protein>
<dbReference type="AlphaFoldDB" id="A0A088SHC0"/>
<feature type="transmembrane region" description="Helical" evidence="8">
    <location>
        <begin position="46"/>
        <end position="65"/>
    </location>
</feature>
<sequence>MDAHEDRFVGRVLVKNYESVFQVRTMGSLLAGIAAGVLGLTNVWGFFFFIACAAVTSFSIMAFGCGGNTHRCFPKGTSELFSVQQLLSGAMTYILVWTVAYDSIYIF</sequence>
<dbReference type="GO" id="GO:0034975">
    <property type="term" value="P:protein folding in endoplasmic reticulum"/>
    <property type="evidence" value="ECO:0007669"/>
    <property type="project" value="TreeGrafter"/>
</dbReference>
<dbReference type="OrthoDB" id="16510at2759"/>
<dbReference type="EMBL" id="CP009401">
    <property type="protein sequence ID" value="AIO01202.1"/>
    <property type="molecule type" value="Genomic_DNA"/>
</dbReference>
<dbReference type="GO" id="GO:0072546">
    <property type="term" value="C:EMC complex"/>
    <property type="evidence" value="ECO:0007669"/>
    <property type="project" value="InterPro"/>
</dbReference>
<reference evidence="9 10" key="1">
    <citation type="journal article" date="2015" name="Sci. Rep.">
        <title>The genome of Leishmania panamensis: insights into genomics of the L. (Viannia) subgenus.</title>
        <authorList>
            <person name="Llanes A."/>
            <person name="Restrepo C.M."/>
            <person name="Vecchio G.D."/>
            <person name="Anguizola F.J."/>
            <person name="Lleonart R."/>
        </authorList>
    </citation>
    <scope>NUCLEOTIDE SEQUENCE [LARGE SCALE GENOMIC DNA]</scope>
    <source>
        <strain evidence="9 10">MHOM/PA/94/PSC-1</strain>
    </source>
</reference>
<keyword evidence="10" id="KW-1185">Reference proteome</keyword>
<dbReference type="PANTHER" id="PTHR20994">
    <property type="entry name" value="ER MEMBRANE PROTEIN COMPLEX SUBUNIT 6"/>
    <property type="match status" value="1"/>
</dbReference>
<keyword evidence="5" id="KW-0256">Endoplasmic reticulum</keyword>
<dbReference type="PANTHER" id="PTHR20994:SF0">
    <property type="entry name" value="ER MEMBRANE PROTEIN COMPLEX SUBUNIT 6"/>
    <property type="match status" value="1"/>
</dbReference>
<feature type="transmembrane region" description="Helical" evidence="8">
    <location>
        <begin position="21"/>
        <end position="40"/>
    </location>
</feature>
<evidence type="ECO:0000313" key="9">
    <source>
        <dbReference type="EMBL" id="AIO01202.1"/>
    </source>
</evidence>
<evidence type="ECO:0000256" key="4">
    <source>
        <dbReference type="ARBA" id="ARBA00022692"/>
    </source>
</evidence>
<dbReference type="RefSeq" id="XP_010702002.1">
    <property type="nucleotide sequence ID" value="XM_010703700.1"/>
</dbReference>
<dbReference type="InterPro" id="IPR008504">
    <property type="entry name" value="Emc6"/>
</dbReference>
<dbReference type="Proteomes" id="UP000063063">
    <property type="component" value="Chromosome 32"/>
</dbReference>
<accession>A0A088SHC0</accession>
<gene>
    <name evidence="9" type="ORF">LPMP_323170</name>
</gene>
<organism evidence="9 10">
    <name type="scientific">Leishmania panamensis</name>
    <dbReference type="NCBI Taxonomy" id="5679"/>
    <lineage>
        <taxon>Eukaryota</taxon>
        <taxon>Discoba</taxon>
        <taxon>Euglenozoa</taxon>
        <taxon>Kinetoplastea</taxon>
        <taxon>Metakinetoplastina</taxon>
        <taxon>Trypanosomatida</taxon>
        <taxon>Trypanosomatidae</taxon>
        <taxon>Leishmaniinae</taxon>
        <taxon>Leishmania</taxon>
        <taxon>Leishmania guyanensis species complex</taxon>
    </lineage>
</organism>
<comment type="similarity">
    <text evidence="2">Belongs to the EMC6 family.</text>
</comment>
<dbReference type="InterPro" id="IPR029008">
    <property type="entry name" value="EMC6-like"/>
</dbReference>
<dbReference type="VEuPathDB" id="TriTrypDB:LPAL13_320038000"/>
<evidence type="ECO:0000256" key="1">
    <source>
        <dbReference type="ARBA" id="ARBA00004477"/>
    </source>
</evidence>
<dbReference type="eggNOG" id="ENOG502S9VN">
    <property type="taxonomic scope" value="Eukaryota"/>
</dbReference>
<keyword evidence="4 8" id="KW-0812">Transmembrane</keyword>
<feature type="transmembrane region" description="Helical" evidence="8">
    <location>
        <begin position="86"/>
        <end position="106"/>
    </location>
</feature>